<sequence>MLLMKRRGEILGSALHCPFSGRVKDACPCSMRSGSVVRLYCLRCANRIVCIVGKGYMEA</sequence>
<evidence type="ECO:0000313" key="2">
    <source>
        <dbReference type="Proteomes" id="UP000003295"/>
    </source>
</evidence>
<comment type="caution">
    <text evidence="1">The sequence shown here is derived from an EMBL/GenBank/DDBJ whole genome shotgun (WGS) entry which is preliminary data.</text>
</comment>
<organism evidence="1 2">
    <name type="scientific">Collinsella intestinalis DSM 13280</name>
    <dbReference type="NCBI Taxonomy" id="521003"/>
    <lineage>
        <taxon>Bacteria</taxon>
        <taxon>Bacillati</taxon>
        <taxon>Actinomycetota</taxon>
        <taxon>Coriobacteriia</taxon>
        <taxon>Coriobacteriales</taxon>
        <taxon>Coriobacteriaceae</taxon>
        <taxon>Collinsella</taxon>
    </lineage>
</organism>
<protein>
    <submittedName>
        <fullName evidence="1">Uncharacterized protein</fullName>
    </submittedName>
</protein>
<dbReference type="EMBL" id="ABXH02000019">
    <property type="protein sequence ID" value="EEP44166.1"/>
    <property type="molecule type" value="Genomic_DNA"/>
</dbReference>
<evidence type="ECO:0000313" key="1">
    <source>
        <dbReference type="EMBL" id="EEP44166.1"/>
    </source>
</evidence>
<gene>
    <name evidence="1" type="ORF">COLINT_03127</name>
</gene>
<reference evidence="1 2" key="1">
    <citation type="submission" date="2009-04" db="EMBL/GenBank/DDBJ databases">
        <authorList>
            <person name="Weinstock G."/>
            <person name="Sodergren E."/>
            <person name="Clifton S."/>
            <person name="Fulton L."/>
            <person name="Fulton B."/>
            <person name="Courtney L."/>
            <person name="Fronick C."/>
            <person name="Harrison M."/>
            <person name="Strong C."/>
            <person name="Farmer C."/>
            <person name="Delahaunty K."/>
            <person name="Markovic C."/>
            <person name="Hall O."/>
            <person name="Minx P."/>
            <person name="Tomlinson C."/>
            <person name="Mitreva M."/>
            <person name="Nelson J."/>
            <person name="Hou S."/>
            <person name="Wollam A."/>
            <person name="Pepin K.H."/>
            <person name="Johnson M."/>
            <person name="Bhonagiri V."/>
            <person name="Nash W.E."/>
            <person name="Warren W."/>
            <person name="Chinwalla A."/>
            <person name="Mardis E.R."/>
            <person name="Wilson R.K."/>
        </authorList>
    </citation>
    <scope>NUCLEOTIDE SEQUENCE [LARGE SCALE GENOMIC DNA]</scope>
    <source>
        <strain evidence="1 2">DSM 13280</strain>
    </source>
</reference>
<name>C4FAN2_9ACTN</name>
<accession>C4FAN2</accession>
<dbReference type="HOGENOM" id="CLU_2952465_0_0_11"/>
<proteinExistence type="predicted"/>
<dbReference type="Proteomes" id="UP000003295">
    <property type="component" value="Unassembled WGS sequence"/>
</dbReference>
<dbReference type="AlphaFoldDB" id="C4FAN2"/>